<dbReference type="InterPro" id="IPR050095">
    <property type="entry name" value="ECF_ABC_transporter_ATP-bd"/>
</dbReference>
<dbReference type="GO" id="GO:0042626">
    <property type="term" value="F:ATPase-coupled transmembrane transporter activity"/>
    <property type="evidence" value="ECO:0007669"/>
    <property type="project" value="TreeGrafter"/>
</dbReference>
<protein>
    <submittedName>
        <fullName evidence="6">ABC transporter ATP-binding protein</fullName>
    </submittedName>
</protein>
<proteinExistence type="inferred from homology"/>
<dbReference type="PANTHER" id="PTHR43553:SF24">
    <property type="entry name" value="ENERGY-COUPLING FACTOR TRANSPORTER ATP-BINDING PROTEIN ECFA1"/>
    <property type="match status" value="1"/>
</dbReference>
<dbReference type="PROSITE" id="PS00211">
    <property type="entry name" value="ABC_TRANSPORTER_1"/>
    <property type="match status" value="1"/>
</dbReference>
<evidence type="ECO:0000313" key="7">
    <source>
        <dbReference type="Proteomes" id="UP000469724"/>
    </source>
</evidence>
<evidence type="ECO:0000259" key="5">
    <source>
        <dbReference type="PROSITE" id="PS50893"/>
    </source>
</evidence>
<dbReference type="InterPro" id="IPR027417">
    <property type="entry name" value="P-loop_NTPase"/>
</dbReference>
<dbReference type="InterPro" id="IPR003593">
    <property type="entry name" value="AAA+_ATPase"/>
</dbReference>
<dbReference type="SMART" id="SM00382">
    <property type="entry name" value="AAA"/>
    <property type="match status" value="1"/>
</dbReference>
<dbReference type="Pfam" id="PF00005">
    <property type="entry name" value="ABC_tran"/>
    <property type="match status" value="1"/>
</dbReference>
<comment type="caution">
    <text evidence="6">The sequence shown here is derived from an EMBL/GenBank/DDBJ whole genome shotgun (WGS) entry which is preliminary data.</text>
</comment>
<dbReference type="CDD" id="cd03225">
    <property type="entry name" value="ABC_cobalt_CbiO_domain1"/>
    <property type="match status" value="1"/>
</dbReference>
<dbReference type="PROSITE" id="PS50893">
    <property type="entry name" value="ABC_TRANSPORTER_2"/>
    <property type="match status" value="1"/>
</dbReference>
<accession>A0A7K3NS36</accession>
<evidence type="ECO:0000313" key="6">
    <source>
        <dbReference type="EMBL" id="NDY59000.1"/>
    </source>
</evidence>
<dbReference type="InterPro" id="IPR003439">
    <property type="entry name" value="ABC_transporter-like_ATP-bd"/>
</dbReference>
<reference evidence="6 7" key="1">
    <citation type="submission" date="2020-02" db="EMBL/GenBank/DDBJ databases">
        <title>Comparative genomics of sulfur disproportionating microorganisms.</title>
        <authorList>
            <person name="Ward L.M."/>
            <person name="Bertran E."/>
            <person name="Johnston D.T."/>
        </authorList>
    </citation>
    <scope>NUCLEOTIDE SEQUENCE [LARGE SCALE GENOMIC DNA]</scope>
    <source>
        <strain evidence="6 7">DSM 3696</strain>
    </source>
</reference>
<gene>
    <name evidence="6" type="ORF">G3N56_19870</name>
</gene>
<keyword evidence="4 6" id="KW-0067">ATP-binding</keyword>
<evidence type="ECO:0000256" key="4">
    <source>
        <dbReference type="ARBA" id="ARBA00022840"/>
    </source>
</evidence>
<dbReference type="AlphaFoldDB" id="A0A7K3NS36"/>
<name>A0A7K3NS36_9BACT</name>
<dbReference type="RefSeq" id="WP_163304056.1">
    <property type="nucleotide sequence ID" value="NZ_JAAGRQ010000189.1"/>
</dbReference>
<dbReference type="PANTHER" id="PTHR43553">
    <property type="entry name" value="HEAVY METAL TRANSPORTER"/>
    <property type="match status" value="1"/>
</dbReference>
<dbReference type="SUPFAM" id="SSF52540">
    <property type="entry name" value="P-loop containing nucleoside triphosphate hydrolases"/>
    <property type="match status" value="1"/>
</dbReference>
<evidence type="ECO:0000256" key="2">
    <source>
        <dbReference type="ARBA" id="ARBA00022448"/>
    </source>
</evidence>
<comment type="similarity">
    <text evidence="1">Belongs to the ABC transporter superfamily.</text>
</comment>
<dbReference type="Proteomes" id="UP000469724">
    <property type="component" value="Unassembled WGS sequence"/>
</dbReference>
<sequence length="245" mass="27340">MDQSRPPLLELRRICFTYPGAVRPVLDAMDFCFQSGDRMGLYGPNGSGKTTLLHVIMGLLRPASGEVYFDNAPCRVEKDFAQVRRSIGLLLQNADDQLFNPTVLDDVAFGPLNLGLSPDEARARAVETMDYLGLSGFEDRLTHRLSGGEKKLVSLAGVLAMRPKALLLDEPTNGLDPETRDRIIAILNNLETSLIVISHDWDFLDQTTSTFLTIQNGRMVREDGHAFHTHVHSHRFGAQPHRHRP</sequence>
<keyword evidence="2" id="KW-0813">Transport</keyword>
<dbReference type="EMBL" id="JAAGRQ010000189">
    <property type="protein sequence ID" value="NDY59000.1"/>
    <property type="molecule type" value="Genomic_DNA"/>
</dbReference>
<dbReference type="GO" id="GO:0043190">
    <property type="term" value="C:ATP-binding cassette (ABC) transporter complex"/>
    <property type="evidence" value="ECO:0007669"/>
    <property type="project" value="TreeGrafter"/>
</dbReference>
<dbReference type="InterPro" id="IPR017871">
    <property type="entry name" value="ABC_transporter-like_CS"/>
</dbReference>
<organism evidence="6 7">
    <name type="scientific">Desulfolutivibrio sulfodismutans</name>
    <dbReference type="NCBI Taxonomy" id="63561"/>
    <lineage>
        <taxon>Bacteria</taxon>
        <taxon>Pseudomonadati</taxon>
        <taxon>Thermodesulfobacteriota</taxon>
        <taxon>Desulfovibrionia</taxon>
        <taxon>Desulfovibrionales</taxon>
        <taxon>Desulfovibrionaceae</taxon>
        <taxon>Desulfolutivibrio</taxon>
    </lineage>
</organism>
<dbReference type="GO" id="GO:0016887">
    <property type="term" value="F:ATP hydrolysis activity"/>
    <property type="evidence" value="ECO:0007669"/>
    <property type="project" value="InterPro"/>
</dbReference>
<keyword evidence="7" id="KW-1185">Reference proteome</keyword>
<evidence type="ECO:0000256" key="1">
    <source>
        <dbReference type="ARBA" id="ARBA00005417"/>
    </source>
</evidence>
<dbReference type="InterPro" id="IPR015856">
    <property type="entry name" value="ABC_transpr_CbiO/EcfA_su"/>
</dbReference>
<feature type="domain" description="ABC transporter" evidence="5">
    <location>
        <begin position="9"/>
        <end position="241"/>
    </location>
</feature>
<evidence type="ECO:0000256" key="3">
    <source>
        <dbReference type="ARBA" id="ARBA00022741"/>
    </source>
</evidence>
<keyword evidence="3" id="KW-0547">Nucleotide-binding</keyword>
<dbReference type="Gene3D" id="3.40.50.300">
    <property type="entry name" value="P-loop containing nucleotide triphosphate hydrolases"/>
    <property type="match status" value="1"/>
</dbReference>
<dbReference type="GO" id="GO:0005524">
    <property type="term" value="F:ATP binding"/>
    <property type="evidence" value="ECO:0007669"/>
    <property type="project" value="UniProtKB-KW"/>
</dbReference>